<feature type="domain" description="EF-hand" evidence="3">
    <location>
        <begin position="110"/>
        <end position="143"/>
    </location>
</feature>
<dbReference type="Pfam" id="PF13499">
    <property type="entry name" value="EF-hand_7"/>
    <property type="match status" value="2"/>
</dbReference>
<accession>A0A183AAY4</accession>
<sequence>MDLDHVLEETFNKLDKNGDGFLSKGEIEQCLEKFGFKKNRAKEFMALYDTNKDGRISREEFLQATTRKVSDKDFACAALRRTFNEIDKDNSGTIDSKELLQFFNSSMDVVIPRTVEQWIEDHDKDGDKQLNYEEFLEFAAEYL</sequence>
<keyword evidence="2" id="KW-0106">Calcium</keyword>
<evidence type="ECO:0000256" key="2">
    <source>
        <dbReference type="ARBA" id="ARBA00022837"/>
    </source>
</evidence>
<dbReference type="InterPro" id="IPR018247">
    <property type="entry name" value="EF_Hand_1_Ca_BS"/>
</dbReference>
<protein>
    <submittedName>
        <fullName evidence="6">Calcyphosin-like protein</fullName>
    </submittedName>
</protein>
<dbReference type="InterPro" id="IPR011992">
    <property type="entry name" value="EF-hand-dom_pair"/>
</dbReference>
<dbReference type="EMBL" id="UZAN01041011">
    <property type="protein sequence ID" value="VDP71684.1"/>
    <property type="molecule type" value="Genomic_DNA"/>
</dbReference>
<dbReference type="OrthoDB" id="26525at2759"/>
<evidence type="ECO:0000256" key="1">
    <source>
        <dbReference type="ARBA" id="ARBA00022737"/>
    </source>
</evidence>
<evidence type="ECO:0000313" key="5">
    <source>
        <dbReference type="Proteomes" id="UP000272942"/>
    </source>
</evidence>
<organism evidence="6">
    <name type="scientific">Echinostoma caproni</name>
    <dbReference type="NCBI Taxonomy" id="27848"/>
    <lineage>
        <taxon>Eukaryota</taxon>
        <taxon>Metazoa</taxon>
        <taxon>Spiralia</taxon>
        <taxon>Lophotrochozoa</taxon>
        <taxon>Platyhelminthes</taxon>
        <taxon>Trematoda</taxon>
        <taxon>Digenea</taxon>
        <taxon>Plagiorchiida</taxon>
        <taxon>Echinostomata</taxon>
        <taxon>Echinostomatoidea</taxon>
        <taxon>Echinostomatidae</taxon>
        <taxon>Echinostoma</taxon>
    </lineage>
</organism>
<evidence type="ECO:0000313" key="4">
    <source>
        <dbReference type="EMBL" id="VDP71684.1"/>
    </source>
</evidence>
<dbReference type="Gene3D" id="1.10.238.10">
    <property type="entry name" value="EF-hand"/>
    <property type="match status" value="2"/>
</dbReference>
<evidence type="ECO:0000259" key="3">
    <source>
        <dbReference type="PROSITE" id="PS50222"/>
    </source>
</evidence>
<dbReference type="SMART" id="SM00054">
    <property type="entry name" value="EFh"/>
    <property type="match status" value="4"/>
</dbReference>
<proteinExistence type="predicted"/>
<dbReference type="PROSITE" id="PS00018">
    <property type="entry name" value="EF_HAND_1"/>
    <property type="match status" value="4"/>
</dbReference>
<dbReference type="InterPro" id="IPR002048">
    <property type="entry name" value="EF_hand_dom"/>
</dbReference>
<dbReference type="SUPFAM" id="SSF47473">
    <property type="entry name" value="EF-hand"/>
    <property type="match status" value="1"/>
</dbReference>
<feature type="domain" description="EF-hand" evidence="3">
    <location>
        <begin position="2"/>
        <end position="37"/>
    </location>
</feature>
<reference evidence="4 5" key="2">
    <citation type="submission" date="2018-11" db="EMBL/GenBank/DDBJ databases">
        <authorList>
            <consortium name="Pathogen Informatics"/>
        </authorList>
    </citation>
    <scope>NUCLEOTIDE SEQUENCE [LARGE SCALE GENOMIC DNA]</scope>
    <source>
        <strain evidence="4 5">Egypt</strain>
    </source>
</reference>
<dbReference type="Proteomes" id="UP000272942">
    <property type="component" value="Unassembled WGS sequence"/>
</dbReference>
<dbReference type="GO" id="GO:0043226">
    <property type="term" value="C:organelle"/>
    <property type="evidence" value="ECO:0007669"/>
    <property type="project" value="UniProtKB-ARBA"/>
</dbReference>
<dbReference type="PROSITE" id="PS50222">
    <property type="entry name" value="EF_HAND_2"/>
    <property type="match status" value="4"/>
</dbReference>
<feature type="domain" description="EF-hand" evidence="3">
    <location>
        <begin position="38"/>
        <end position="71"/>
    </location>
</feature>
<keyword evidence="5" id="KW-1185">Reference proteome</keyword>
<keyword evidence="1" id="KW-0677">Repeat</keyword>
<reference evidence="6" key="1">
    <citation type="submission" date="2016-06" db="UniProtKB">
        <authorList>
            <consortium name="WormBaseParasite"/>
        </authorList>
    </citation>
    <scope>IDENTIFICATION</scope>
</reference>
<feature type="domain" description="EF-hand" evidence="3">
    <location>
        <begin position="74"/>
        <end position="109"/>
    </location>
</feature>
<dbReference type="PANTHER" id="PTHR23050">
    <property type="entry name" value="CALCIUM BINDING PROTEIN"/>
    <property type="match status" value="1"/>
</dbReference>
<dbReference type="CDD" id="cd00051">
    <property type="entry name" value="EFh"/>
    <property type="match status" value="2"/>
</dbReference>
<dbReference type="FunFam" id="1.10.238.10:FF:000178">
    <property type="entry name" value="Calmodulin-2 A"/>
    <property type="match status" value="1"/>
</dbReference>
<dbReference type="InterPro" id="IPR050145">
    <property type="entry name" value="Centrin_CML-like"/>
</dbReference>
<name>A0A183AAY4_9TREM</name>
<evidence type="ECO:0000313" key="6">
    <source>
        <dbReference type="WBParaSite" id="ECPE_0000412701-mRNA-1"/>
    </source>
</evidence>
<dbReference type="AlphaFoldDB" id="A0A183AAY4"/>
<dbReference type="WBParaSite" id="ECPE_0000412701-mRNA-1">
    <property type="protein sequence ID" value="ECPE_0000412701-mRNA-1"/>
    <property type="gene ID" value="ECPE_0000412701"/>
</dbReference>
<gene>
    <name evidence="4" type="ORF">ECPE_LOCUS4119</name>
</gene>
<dbReference type="GO" id="GO:0005509">
    <property type="term" value="F:calcium ion binding"/>
    <property type="evidence" value="ECO:0007669"/>
    <property type="project" value="InterPro"/>
</dbReference>